<evidence type="ECO:0000259" key="1">
    <source>
        <dbReference type="PROSITE" id="PS51833"/>
    </source>
</evidence>
<dbReference type="PIRSF" id="PIRSF003180">
    <property type="entry name" value="DiGMPpdiest_YuxH"/>
    <property type="match status" value="1"/>
</dbReference>
<dbReference type="InterPro" id="IPR052340">
    <property type="entry name" value="RNase_Y/CdgJ"/>
</dbReference>
<keyword evidence="3" id="KW-1185">Reference proteome</keyword>
<dbReference type="InterPro" id="IPR035919">
    <property type="entry name" value="EAL_sf"/>
</dbReference>
<dbReference type="Pfam" id="PF08668">
    <property type="entry name" value="HDOD"/>
    <property type="match status" value="1"/>
</dbReference>
<dbReference type="InterPro" id="IPR013976">
    <property type="entry name" value="HDOD"/>
</dbReference>
<gene>
    <name evidence="2" type="ORF">JYP50_04580</name>
</gene>
<reference evidence="2" key="1">
    <citation type="submission" date="2021-02" db="EMBL/GenBank/DDBJ databases">
        <title>PHA producing bacteria isolated from coastal sediment in Guangdong, Shenzhen.</title>
        <authorList>
            <person name="Zheng W."/>
            <person name="Yu S."/>
            <person name="Huang Y."/>
        </authorList>
    </citation>
    <scope>NUCLEOTIDE SEQUENCE</scope>
    <source>
        <strain evidence="2">TN14-10</strain>
    </source>
</reference>
<dbReference type="PROSITE" id="PS51833">
    <property type="entry name" value="HDOD"/>
    <property type="match status" value="1"/>
</dbReference>
<evidence type="ECO:0000313" key="2">
    <source>
        <dbReference type="EMBL" id="MBN7795854.1"/>
    </source>
</evidence>
<dbReference type="Proteomes" id="UP000664303">
    <property type="component" value="Unassembled WGS sequence"/>
</dbReference>
<dbReference type="RefSeq" id="WP_206559295.1">
    <property type="nucleotide sequence ID" value="NZ_JAFKCZ010000003.1"/>
</dbReference>
<organism evidence="2 3">
    <name type="scientific">Parahaliea mediterranea</name>
    <dbReference type="NCBI Taxonomy" id="651086"/>
    <lineage>
        <taxon>Bacteria</taxon>
        <taxon>Pseudomonadati</taxon>
        <taxon>Pseudomonadota</taxon>
        <taxon>Gammaproteobacteria</taxon>
        <taxon>Cellvibrionales</taxon>
        <taxon>Halieaceae</taxon>
        <taxon>Parahaliea</taxon>
    </lineage>
</organism>
<dbReference type="SUPFAM" id="SSF141868">
    <property type="entry name" value="EAL domain-like"/>
    <property type="match status" value="1"/>
</dbReference>
<evidence type="ECO:0000313" key="3">
    <source>
        <dbReference type="Proteomes" id="UP000664303"/>
    </source>
</evidence>
<sequence>MHNAQQCVTEAPQLDTVLACQPVFNRNQEVAAFDLKLRHNRAGAPVTLENIQAAMPMIVESYTRIFQHGQLMSMPSFLKIPQQMLLDSRLPELPRKHLILELVPNAALTPELTHNLDALAGDGHRLALHGYSPSRRDLDSLLGKVHIARLQLGSLPSQQLGPTVDILRAHGVDILVDGVDSQQQFRRCLELGATYFQGTFLSEASPVAGKRIGGNKLLLLELLSKLQDPDATAASLEALAIRDANLTYRILRIVNSAGQGAHREVDTLSQAITLLGTDEIRRWVNLFLVEAEPGKPEELTRNMLIRARMCEILAELDSQPFPVNHFIVGLLSQLDALMDIGMDELVQQLPLRVEAKAALLRREGIHGEILSEVELYERGQFDRLSGRLSLSYYEVAYRHACAWARQAQFDLCA</sequence>
<dbReference type="Gene3D" id="1.10.3210.10">
    <property type="entry name" value="Hypothetical protein af1432"/>
    <property type="match status" value="1"/>
</dbReference>
<dbReference type="AlphaFoldDB" id="A0A939IHT4"/>
<protein>
    <submittedName>
        <fullName evidence="2">HDOD domain-containing protein</fullName>
    </submittedName>
</protein>
<accession>A0A939IHT4</accession>
<dbReference type="PANTHER" id="PTHR33525:SF4">
    <property type="entry name" value="CYCLIC DI-GMP PHOSPHODIESTERASE CDGJ"/>
    <property type="match status" value="1"/>
</dbReference>
<dbReference type="EMBL" id="JAFKCZ010000003">
    <property type="protein sequence ID" value="MBN7795854.1"/>
    <property type="molecule type" value="Genomic_DNA"/>
</dbReference>
<dbReference type="SUPFAM" id="SSF109604">
    <property type="entry name" value="HD-domain/PDEase-like"/>
    <property type="match status" value="1"/>
</dbReference>
<name>A0A939IHT4_9GAMM</name>
<proteinExistence type="predicted"/>
<dbReference type="PANTHER" id="PTHR33525">
    <property type="match status" value="1"/>
</dbReference>
<feature type="domain" description="HDOD" evidence="1">
    <location>
        <begin position="212"/>
        <end position="402"/>
    </location>
</feature>
<dbReference type="Gene3D" id="3.20.20.450">
    <property type="entry name" value="EAL domain"/>
    <property type="match status" value="1"/>
</dbReference>
<dbReference type="InterPro" id="IPR014408">
    <property type="entry name" value="dGMP_Pdiesterase_EAL/HD-GYP"/>
</dbReference>
<comment type="caution">
    <text evidence="2">The sequence shown here is derived from an EMBL/GenBank/DDBJ whole genome shotgun (WGS) entry which is preliminary data.</text>
</comment>